<evidence type="ECO:0000313" key="8">
    <source>
        <dbReference type="EMBL" id="GGH80560.1"/>
    </source>
</evidence>
<dbReference type="PANTHER" id="PTHR43806:SF11">
    <property type="entry name" value="CEREVISIN-RELATED"/>
    <property type="match status" value="1"/>
</dbReference>
<dbReference type="EMBL" id="BMGY01000004">
    <property type="protein sequence ID" value="GGH80560.1"/>
    <property type="molecule type" value="Genomic_DNA"/>
</dbReference>
<dbReference type="PRINTS" id="PR00723">
    <property type="entry name" value="SUBTILISIN"/>
</dbReference>
<keyword evidence="2 5" id="KW-0645">Protease</keyword>
<dbReference type="RefSeq" id="WP_188560537.1">
    <property type="nucleotide sequence ID" value="NZ_BMGY01000004.1"/>
</dbReference>
<dbReference type="PROSITE" id="PS00137">
    <property type="entry name" value="SUBTILASE_HIS"/>
    <property type="match status" value="1"/>
</dbReference>
<reference evidence="9" key="1">
    <citation type="journal article" date="2019" name="Int. J. Syst. Evol. Microbiol.">
        <title>The Global Catalogue of Microorganisms (GCM) 10K type strain sequencing project: providing services to taxonomists for standard genome sequencing and annotation.</title>
        <authorList>
            <consortium name="The Broad Institute Genomics Platform"/>
            <consortium name="The Broad Institute Genome Sequencing Center for Infectious Disease"/>
            <person name="Wu L."/>
            <person name="Ma J."/>
        </authorList>
    </citation>
    <scope>NUCLEOTIDE SEQUENCE [LARGE SCALE GENOMIC DNA]</scope>
    <source>
        <strain evidence="9">CGMCC 1.14966</strain>
    </source>
</reference>
<dbReference type="SUPFAM" id="SSF52743">
    <property type="entry name" value="Subtilisin-like"/>
    <property type="match status" value="1"/>
</dbReference>
<evidence type="ECO:0000256" key="4">
    <source>
        <dbReference type="ARBA" id="ARBA00022825"/>
    </source>
</evidence>
<protein>
    <recommendedName>
        <fullName evidence="7">Peptidase S8/S53 domain-containing protein</fullName>
    </recommendedName>
</protein>
<dbReference type="InterPro" id="IPR023828">
    <property type="entry name" value="Peptidase_S8_Ser-AS"/>
</dbReference>
<dbReference type="InterPro" id="IPR036852">
    <property type="entry name" value="Peptidase_S8/S53_dom_sf"/>
</dbReference>
<feature type="signal peptide" evidence="6">
    <location>
        <begin position="1"/>
        <end position="22"/>
    </location>
</feature>
<dbReference type="PROSITE" id="PS51892">
    <property type="entry name" value="SUBTILASE"/>
    <property type="match status" value="1"/>
</dbReference>
<dbReference type="Proteomes" id="UP000637774">
    <property type="component" value="Unassembled WGS sequence"/>
</dbReference>
<evidence type="ECO:0000256" key="5">
    <source>
        <dbReference type="PROSITE-ProRule" id="PRU01240"/>
    </source>
</evidence>
<dbReference type="InterPro" id="IPR000209">
    <property type="entry name" value="Peptidase_S8/S53_dom"/>
</dbReference>
<dbReference type="InterPro" id="IPR022398">
    <property type="entry name" value="Peptidase_S8_His-AS"/>
</dbReference>
<keyword evidence="3 5" id="KW-0378">Hydrolase</keyword>
<evidence type="ECO:0000256" key="3">
    <source>
        <dbReference type="ARBA" id="ARBA00022801"/>
    </source>
</evidence>
<evidence type="ECO:0000259" key="7">
    <source>
        <dbReference type="Pfam" id="PF00082"/>
    </source>
</evidence>
<name>A0ABQ1ZVT4_9BACT</name>
<keyword evidence="6" id="KW-0732">Signal</keyword>
<dbReference type="PROSITE" id="PS00138">
    <property type="entry name" value="SUBTILASE_SER"/>
    <property type="match status" value="1"/>
</dbReference>
<feature type="active site" description="Charge relay system" evidence="5">
    <location>
        <position position="384"/>
    </location>
</feature>
<keyword evidence="4 5" id="KW-0720">Serine protease</keyword>
<feature type="domain" description="Peptidase S8/S53" evidence="7">
    <location>
        <begin position="155"/>
        <end position="420"/>
    </location>
</feature>
<keyword evidence="9" id="KW-1185">Reference proteome</keyword>
<evidence type="ECO:0000256" key="6">
    <source>
        <dbReference type="SAM" id="SignalP"/>
    </source>
</evidence>
<organism evidence="8 9">
    <name type="scientific">Hymenobacter frigidus</name>
    <dbReference type="NCBI Taxonomy" id="1524095"/>
    <lineage>
        <taxon>Bacteria</taxon>
        <taxon>Pseudomonadati</taxon>
        <taxon>Bacteroidota</taxon>
        <taxon>Cytophagia</taxon>
        <taxon>Cytophagales</taxon>
        <taxon>Hymenobacteraceae</taxon>
        <taxon>Hymenobacter</taxon>
    </lineage>
</organism>
<dbReference type="InterPro" id="IPR050131">
    <property type="entry name" value="Peptidase_S8_subtilisin-like"/>
</dbReference>
<comment type="similarity">
    <text evidence="1 5">Belongs to the peptidase S8 family.</text>
</comment>
<dbReference type="InterPro" id="IPR015500">
    <property type="entry name" value="Peptidase_S8_subtilisin-rel"/>
</dbReference>
<dbReference type="Pfam" id="PF00082">
    <property type="entry name" value="Peptidase_S8"/>
    <property type="match status" value="1"/>
</dbReference>
<dbReference type="NCBIfam" id="TIGR04183">
    <property type="entry name" value="Por_Secre_tail"/>
    <property type="match status" value="1"/>
</dbReference>
<evidence type="ECO:0000313" key="9">
    <source>
        <dbReference type="Proteomes" id="UP000637774"/>
    </source>
</evidence>
<proteinExistence type="inferred from homology"/>
<dbReference type="Gene3D" id="3.40.50.200">
    <property type="entry name" value="Peptidase S8/S53 domain"/>
    <property type="match status" value="1"/>
</dbReference>
<gene>
    <name evidence="8" type="ORF">GCM10011495_05960</name>
</gene>
<feature type="active site" description="Charge relay system" evidence="5">
    <location>
        <position position="163"/>
    </location>
</feature>
<feature type="chain" id="PRO_5047478408" description="Peptidase S8/S53 domain-containing protein" evidence="6">
    <location>
        <begin position="23"/>
        <end position="947"/>
    </location>
</feature>
<evidence type="ECO:0000256" key="2">
    <source>
        <dbReference type="ARBA" id="ARBA00022670"/>
    </source>
</evidence>
<dbReference type="PANTHER" id="PTHR43806">
    <property type="entry name" value="PEPTIDASE S8"/>
    <property type="match status" value="1"/>
</dbReference>
<comment type="caution">
    <text evidence="8">The sequence shown here is derived from an EMBL/GenBank/DDBJ whole genome shotgun (WGS) entry which is preliminary data.</text>
</comment>
<dbReference type="InterPro" id="IPR026444">
    <property type="entry name" value="Secre_tail"/>
</dbReference>
<feature type="active site" description="Charge relay system" evidence="5">
    <location>
        <position position="219"/>
    </location>
</feature>
<sequence>MRNVLRLLYFVLFAGITGTALAAPAPPSIPGQLVFKLRPGQQPAALEAALRTLEVGSPRQKFPHAQAPSAERPGSVDLRGIYQLTMPAALTLDRARAVLLATDAVEYVEPLYIRQPQYQPNDPLADSTLTSLTASQYYLKQIKAYRAWDVTRGDSSIVIGITDGGVRLTHQDLRQQVKHNYADPVNGRDDDGDGYVDNFTGWDLANNDNNAGYDINIVHGSLVAGVAAARADNGLGIAGLGNKCRFLPLNIYPNTPTGSFAGFEAVVYAADHGCQVINMSWGGPGGYSRFEQDAMTYAAVNRNAVLVAAAGNTNADLLFYPASYDHVLSVSGVSSTDQKSPSATFSHRVDMVAPGLSILTTYGYHGPTSSGAADADYVAVGGTSFAAPLVAAAAALLRWQFPQFTAAQIGAQLRQTADNIDGLPANAVWAGRLGTGRLNVLRALTQTRQEARVTTSTFAPARVAYAPGDTLRLAVAVQNLLQPVAGLTVTLTSLSPYVTVRQGSFAAGNLPTLGQTNNAAAPFRLVVATGGIPLNATATLRYRLTASGGFQYDQYVDLALNPDYVVLGANDLTISLTSRGNLAYDNLAGTVGAGLSYRTNDNILSEGGLLLATSPTRVSDRLRSSGGRSRQSFFSLRQATRQQPGPRADQEARIAFQDTIPVAGSRIRSVGVAVRQRAYAWATPARRDFVVLEYSLKNLTADTLKPLYAGIFADWDLPTPDGAGRNAANWDSTRALGYCYALNVPATGSFPARYAGVRLLRGGTPTVYSINSGAPAGSPIRLADGFSVAEKFLTLSSGTRRANRSAGLPNGADVVQVVGTQVARLAPGDSVTVAFAVLAAPTLAQLQASADAAMLSYTTLLPTQGAGKSTADFKVYPNPTAGPLRLEVPAAFGLTEIQLIDAMGRVVRHQFVSGRQADANLFGLAPGWYTIRAIGTNGVLRRALQLQ</sequence>
<accession>A0ABQ1ZVT4</accession>
<evidence type="ECO:0000256" key="1">
    <source>
        <dbReference type="ARBA" id="ARBA00011073"/>
    </source>
</evidence>